<dbReference type="GO" id="GO:0006355">
    <property type="term" value="P:regulation of DNA-templated transcription"/>
    <property type="evidence" value="ECO:0007669"/>
    <property type="project" value="InterPro"/>
</dbReference>
<evidence type="ECO:0000313" key="8">
    <source>
        <dbReference type="Proteomes" id="UP000295277"/>
    </source>
</evidence>
<keyword evidence="8" id="KW-1185">Reference proteome</keyword>
<keyword evidence="3 5" id="KW-0949">S-adenosyl-L-methionine</keyword>
<dbReference type="GO" id="GO:0008173">
    <property type="term" value="F:RNA methyltransferase activity"/>
    <property type="evidence" value="ECO:0007669"/>
    <property type="project" value="InterPro"/>
</dbReference>
<accession>A0A4R1Z2L3</accession>
<dbReference type="GO" id="GO:0003723">
    <property type="term" value="F:RNA binding"/>
    <property type="evidence" value="ECO:0007669"/>
    <property type="project" value="UniProtKB-UniRule"/>
</dbReference>
<dbReference type="Pfam" id="PF01189">
    <property type="entry name" value="Methyltr_RsmB-F"/>
    <property type="match status" value="1"/>
</dbReference>
<dbReference type="PROSITE" id="PS51686">
    <property type="entry name" value="SAM_MT_RSMB_NOP"/>
    <property type="match status" value="1"/>
</dbReference>
<dbReference type="Gene3D" id="1.10.940.10">
    <property type="entry name" value="NusB-like"/>
    <property type="match status" value="1"/>
</dbReference>
<protein>
    <submittedName>
        <fullName evidence="7">16S rRNA (Cytosine967-C5)-methyltransferase</fullName>
    </submittedName>
</protein>
<dbReference type="OrthoDB" id="9810297at2"/>
<dbReference type="InterPro" id="IPR035926">
    <property type="entry name" value="NusB-like_sf"/>
</dbReference>
<feature type="active site" description="Nucleophile" evidence="5">
    <location>
        <position position="359"/>
    </location>
</feature>
<evidence type="ECO:0000256" key="3">
    <source>
        <dbReference type="ARBA" id="ARBA00022691"/>
    </source>
</evidence>
<dbReference type="AlphaFoldDB" id="A0A4R1Z2L3"/>
<dbReference type="InterPro" id="IPR029063">
    <property type="entry name" value="SAM-dependent_MTases_sf"/>
</dbReference>
<feature type="domain" description="SAM-dependent MTase RsmB/NOP-type" evidence="6">
    <location>
        <begin position="134"/>
        <end position="425"/>
    </location>
</feature>
<gene>
    <name evidence="7" type="ORF">EV216_102181</name>
</gene>
<dbReference type="GO" id="GO:0001510">
    <property type="term" value="P:RNA methylation"/>
    <property type="evidence" value="ECO:0007669"/>
    <property type="project" value="InterPro"/>
</dbReference>
<dbReference type="EMBL" id="SLVM01000002">
    <property type="protein sequence ID" value="TCM87626.1"/>
    <property type="molecule type" value="Genomic_DNA"/>
</dbReference>
<feature type="binding site" evidence="5">
    <location>
        <position position="290"/>
    </location>
    <ligand>
        <name>S-adenosyl-L-methionine</name>
        <dbReference type="ChEBI" id="CHEBI:59789"/>
    </ligand>
</feature>
<evidence type="ECO:0000313" key="7">
    <source>
        <dbReference type="EMBL" id="TCM87626.1"/>
    </source>
</evidence>
<feature type="binding site" evidence="5">
    <location>
        <position position="264"/>
    </location>
    <ligand>
        <name>S-adenosyl-L-methionine</name>
        <dbReference type="ChEBI" id="CHEBI:59789"/>
    </ligand>
</feature>
<dbReference type="RefSeq" id="WP_132693388.1">
    <property type="nucleotide sequence ID" value="NZ_SLVM01000002.1"/>
</dbReference>
<dbReference type="PRINTS" id="PR02008">
    <property type="entry name" value="RCMTFAMILY"/>
</dbReference>
<evidence type="ECO:0000256" key="5">
    <source>
        <dbReference type="PROSITE-ProRule" id="PRU01023"/>
    </source>
</evidence>
<dbReference type="InterPro" id="IPR001678">
    <property type="entry name" value="MeTrfase_RsmB-F_NOP2_dom"/>
</dbReference>
<feature type="binding site" evidence="5">
    <location>
        <begin position="243"/>
        <end position="249"/>
    </location>
    <ligand>
        <name>S-adenosyl-L-methionine</name>
        <dbReference type="ChEBI" id="CHEBI:59789"/>
    </ligand>
</feature>
<dbReference type="InterPro" id="IPR023267">
    <property type="entry name" value="RCMT"/>
</dbReference>
<dbReference type="InterPro" id="IPR006027">
    <property type="entry name" value="NusB_RsmB_TIM44"/>
</dbReference>
<evidence type="ECO:0000256" key="1">
    <source>
        <dbReference type="ARBA" id="ARBA00022603"/>
    </source>
</evidence>
<keyword evidence="4 5" id="KW-0694">RNA-binding</keyword>
<keyword evidence="1 5" id="KW-0489">Methyltransferase</keyword>
<reference evidence="7 8" key="1">
    <citation type="submission" date="2019-03" db="EMBL/GenBank/DDBJ databases">
        <title>Genomic Encyclopedia of Type Strains, Phase IV (KMG-IV): sequencing the most valuable type-strain genomes for metagenomic binning, comparative biology and taxonomic classification.</title>
        <authorList>
            <person name="Goeker M."/>
        </authorList>
    </citation>
    <scope>NUCLEOTIDE SEQUENCE [LARGE SCALE GENOMIC DNA]</scope>
    <source>
        <strain evidence="7 8">DSM 21153</strain>
    </source>
</reference>
<dbReference type="PANTHER" id="PTHR22807">
    <property type="entry name" value="NOP2 YEAST -RELATED NOL1/NOP2/FMU SUN DOMAIN-CONTAINING"/>
    <property type="match status" value="1"/>
</dbReference>
<dbReference type="SUPFAM" id="SSF48013">
    <property type="entry name" value="NusB-like"/>
    <property type="match status" value="1"/>
</dbReference>
<sequence>MGETGENARSAALRLLAGVLDERRTMAELVAPDGLLGALGPGDRARAQRLAMATLRHLERADRVLKPHLRKPPPPALRHILRLATVEILEEGAAPHGAVNAAVTLARSGQRTQAMAGLVNAVLRNVADTPPAEWQAQPPQRLPGWLRGRLDSAWGRAAVTGIEAAHAAGAPLDLTPKDGDAAALAGLMGAVALPTGSVRLATPGQVSALPGYATGAWWVQDAAAALPAKILAPRLGERVLDLCAAPGGKTLQLAAAGAQVTAVDVSAARMARVAENLERTGLTAELVTADLLDWTPPAPAQAILLDAPCSATGTIRRHPDLPFAKDAATIKPLFAMQAQMIDRALSMLAPGGRLVFCTCSLLPEEGEVQIEAALARHPGIAARPPEAPWIEPHWRTAHGALRLRPDFWAERGGMDGFYIACLVRIG</sequence>
<proteinExistence type="inferred from homology"/>
<dbReference type="SUPFAM" id="SSF53335">
    <property type="entry name" value="S-adenosyl-L-methionine-dependent methyltransferases"/>
    <property type="match status" value="1"/>
</dbReference>
<name>A0A4R1Z2L3_9RHOB</name>
<dbReference type="PANTHER" id="PTHR22807:SF61">
    <property type="entry name" value="NOL1_NOP2_SUN FAMILY PROTEIN _ ANTITERMINATION NUSB DOMAIN-CONTAINING PROTEIN"/>
    <property type="match status" value="1"/>
</dbReference>
<keyword evidence="2 5" id="KW-0808">Transferase</keyword>
<dbReference type="Proteomes" id="UP000295277">
    <property type="component" value="Unassembled WGS sequence"/>
</dbReference>
<evidence type="ECO:0000256" key="4">
    <source>
        <dbReference type="ARBA" id="ARBA00022884"/>
    </source>
</evidence>
<evidence type="ECO:0000256" key="2">
    <source>
        <dbReference type="ARBA" id="ARBA00022679"/>
    </source>
</evidence>
<comment type="similarity">
    <text evidence="5">Belongs to the class I-like SAM-binding methyltransferase superfamily. RsmB/NOP family.</text>
</comment>
<dbReference type="Pfam" id="PF01029">
    <property type="entry name" value="NusB"/>
    <property type="match status" value="1"/>
</dbReference>
<dbReference type="CDD" id="cd02440">
    <property type="entry name" value="AdoMet_MTases"/>
    <property type="match status" value="1"/>
</dbReference>
<feature type="binding site" evidence="5">
    <location>
        <position position="306"/>
    </location>
    <ligand>
        <name>S-adenosyl-L-methionine</name>
        <dbReference type="ChEBI" id="CHEBI:59789"/>
    </ligand>
</feature>
<organism evidence="7 8">
    <name type="scientific">Rhodovulum steppense</name>
    <dbReference type="NCBI Taxonomy" id="540251"/>
    <lineage>
        <taxon>Bacteria</taxon>
        <taxon>Pseudomonadati</taxon>
        <taxon>Pseudomonadota</taxon>
        <taxon>Alphaproteobacteria</taxon>
        <taxon>Rhodobacterales</taxon>
        <taxon>Paracoccaceae</taxon>
        <taxon>Rhodovulum</taxon>
    </lineage>
</organism>
<evidence type="ECO:0000259" key="6">
    <source>
        <dbReference type="PROSITE" id="PS51686"/>
    </source>
</evidence>
<dbReference type="Gene3D" id="3.40.50.150">
    <property type="entry name" value="Vaccinia Virus protein VP39"/>
    <property type="match status" value="1"/>
</dbReference>
<dbReference type="InterPro" id="IPR049560">
    <property type="entry name" value="MeTrfase_RsmB-F_NOP2_cat"/>
</dbReference>
<comment type="caution">
    <text evidence="7">The sequence shown here is derived from an EMBL/GenBank/DDBJ whole genome shotgun (WGS) entry which is preliminary data.</text>
</comment>